<reference evidence="13" key="1">
    <citation type="submission" date="2022-09" db="EMBL/GenBank/DDBJ databases">
        <title>Aureispira anguillicida sp. nov., isolated from Leptocephalus of Japanese eel Anguilla japonica.</title>
        <authorList>
            <person name="Yuasa K."/>
            <person name="Mekata T."/>
            <person name="Ikunari K."/>
        </authorList>
    </citation>
    <scope>NUCLEOTIDE SEQUENCE</scope>
    <source>
        <strain evidence="13">EL160426</strain>
    </source>
</reference>
<keyword evidence="13" id="KW-0675">Receptor</keyword>
<dbReference type="Gene3D" id="2.40.170.20">
    <property type="entry name" value="TonB-dependent receptor, beta-barrel domain"/>
    <property type="match status" value="1"/>
</dbReference>
<evidence type="ECO:0000313" key="13">
    <source>
        <dbReference type="EMBL" id="BDS11209.1"/>
    </source>
</evidence>
<dbReference type="InterPro" id="IPR008969">
    <property type="entry name" value="CarboxyPept-like_regulatory"/>
</dbReference>
<evidence type="ECO:0000256" key="4">
    <source>
        <dbReference type="ARBA" id="ARBA00022692"/>
    </source>
</evidence>
<dbReference type="InterPro" id="IPR012910">
    <property type="entry name" value="Plug_dom"/>
</dbReference>
<dbReference type="SUPFAM" id="SSF49464">
    <property type="entry name" value="Carboxypeptidase regulatory domain-like"/>
    <property type="match status" value="1"/>
</dbReference>
<evidence type="ECO:0000256" key="6">
    <source>
        <dbReference type="ARBA" id="ARBA00023136"/>
    </source>
</evidence>
<comment type="similarity">
    <text evidence="8 9">Belongs to the TonB-dependent receptor family.</text>
</comment>
<dbReference type="GO" id="GO:0015344">
    <property type="term" value="F:siderophore uptake transmembrane transporter activity"/>
    <property type="evidence" value="ECO:0007669"/>
    <property type="project" value="TreeGrafter"/>
</dbReference>
<evidence type="ECO:0000259" key="11">
    <source>
        <dbReference type="Pfam" id="PF00593"/>
    </source>
</evidence>
<evidence type="ECO:0000313" key="14">
    <source>
        <dbReference type="Proteomes" id="UP001060919"/>
    </source>
</evidence>
<dbReference type="Pfam" id="PF07715">
    <property type="entry name" value="Plug"/>
    <property type="match status" value="1"/>
</dbReference>
<dbReference type="GO" id="GO:0009279">
    <property type="term" value="C:cell outer membrane"/>
    <property type="evidence" value="ECO:0007669"/>
    <property type="project" value="UniProtKB-SubCell"/>
</dbReference>
<dbReference type="Gene3D" id="2.170.130.10">
    <property type="entry name" value="TonB-dependent receptor, plug domain"/>
    <property type="match status" value="1"/>
</dbReference>
<comment type="subcellular location">
    <subcellularLocation>
        <location evidence="1 8">Cell outer membrane</location>
        <topology evidence="1 8">Multi-pass membrane protein</topology>
    </subcellularLocation>
</comment>
<dbReference type="Proteomes" id="UP001060919">
    <property type="component" value="Chromosome"/>
</dbReference>
<dbReference type="PANTHER" id="PTHR30069">
    <property type="entry name" value="TONB-DEPENDENT OUTER MEMBRANE RECEPTOR"/>
    <property type="match status" value="1"/>
</dbReference>
<feature type="domain" description="TonB-dependent receptor plug" evidence="12">
    <location>
        <begin position="111"/>
        <end position="223"/>
    </location>
</feature>
<evidence type="ECO:0000256" key="9">
    <source>
        <dbReference type="RuleBase" id="RU003357"/>
    </source>
</evidence>
<dbReference type="PROSITE" id="PS52016">
    <property type="entry name" value="TONB_DEPENDENT_REC_3"/>
    <property type="match status" value="1"/>
</dbReference>
<dbReference type="SUPFAM" id="SSF56935">
    <property type="entry name" value="Porins"/>
    <property type="match status" value="1"/>
</dbReference>
<feature type="signal peptide" evidence="10">
    <location>
        <begin position="1"/>
        <end position="21"/>
    </location>
</feature>
<dbReference type="InterPro" id="IPR039426">
    <property type="entry name" value="TonB-dep_rcpt-like"/>
</dbReference>
<feature type="domain" description="TonB-dependent receptor-like beta-barrel" evidence="11">
    <location>
        <begin position="306"/>
        <end position="706"/>
    </location>
</feature>
<protein>
    <submittedName>
        <fullName evidence="13">TonB-dependent receptor</fullName>
    </submittedName>
</protein>
<evidence type="ECO:0000259" key="12">
    <source>
        <dbReference type="Pfam" id="PF07715"/>
    </source>
</evidence>
<dbReference type="KEGG" id="aup:AsAng_0019200"/>
<dbReference type="Pfam" id="PF00593">
    <property type="entry name" value="TonB_dep_Rec_b-barrel"/>
    <property type="match status" value="1"/>
</dbReference>
<keyword evidence="4 8" id="KW-0812">Transmembrane</keyword>
<dbReference type="InterPro" id="IPR036942">
    <property type="entry name" value="Beta-barrel_TonB_sf"/>
</dbReference>
<keyword evidence="10" id="KW-0732">Signal</keyword>
<evidence type="ECO:0000256" key="3">
    <source>
        <dbReference type="ARBA" id="ARBA00022452"/>
    </source>
</evidence>
<dbReference type="EMBL" id="AP026867">
    <property type="protein sequence ID" value="BDS11209.1"/>
    <property type="molecule type" value="Genomic_DNA"/>
</dbReference>
<evidence type="ECO:0000256" key="8">
    <source>
        <dbReference type="PROSITE-ProRule" id="PRU01360"/>
    </source>
</evidence>
<dbReference type="InterPro" id="IPR000531">
    <property type="entry name" value="Beta-barrel_TonB"/>
</dbReference>
<accession>A0A915YDS3</accession>
<dbReference type="RefSeq" id="WP_264792412.1">
    <property type="nucleotide sequence ID" value="NZ_AP026867.1"/>
</dbReference>
<keyword evidence="7 8" id="KW-0998">Cell outer membrane</keyword>
<dbReference type="AlphaFoldDB" id="A0A915YDS3"/>
<keyword evidence="6 8" id="KW-0472">Membrane</keyword>
<evidence type="ECO:0000256" key="5">
    <source>
        <dbReference type="ARBA" id="ARBA00023077"/>
    </source>
</evidence>
<evidence type="ECO:0000256" key="1">
    <source>
        <dbReference type="ARBA" id="ARBA00004571"/>
    </source>
</evidence>
<sequence length="750" mass="84768">MRSYFFVLIFFFFFFHSSLFAKEEVHAQIVEHQTGLAIPFVNVFNKQTKVVAASNDVGWFRIEGSPTDTIEFSCLGYKTQTVIFRDIIAAPQIKLEVGSEYLQEISIVADRNTTLGTQQIDKIDLKLMPANNAQDLLRTMSGVFIAQHAGGGKAEQIFLRGFDNDHGTDFAVFVDGIPINLSNHAHGQGYADMHFMIPELIQDADFYKGSHEIQNGNFAVSGAARFKMINGLSKNSIKLDIGQYGFLRGLVRLNLTPKNRFFSKKNYEKAFLAIEGTLNRGFFEADQKFKKLNAVFKYNTQIGSSTSLTVGASYFKSSWDASGQIPLRAVTNNTIGWFGAIDDTEGGSTGRINASIKLASLLGKNQRINNFAYYSNNQYQLFSNFTFFLNDSLNGDMIDQVEQRNLFGYTFEYHRNDKLFARTTLKSTISAGIRADFTHSKMLSSIQRKALAINDNNNVQEINYWLYIKERWRLNEQWIVQFGTRLDLFQFKVNNQLEQSSKGRIAHRFSPKISIFYNPIPELQLFLKGGSGFHSNYAQAAVENLSVDPLPRALSADFGGVARIAKKWIVSATTWLIQSDAEYLFVPDAGEFEDNGKSLRYGLDFSTKYEPIRNLWLNLALNYSYGILLEEPEDANSIPSAPRFTSTASISYNHPIGIDAYIGMRYMGIRPLIEDESVMADPYFLLDASLSYTYKSLTFGVSAQNLLNSQWMEAVFYDASRLRQETMPVDDFHFTPGTPIFIKGSATYTF</sequence>
<evidence type="ECO:0000256" key="2">
    <source>
        <dbReference type="ARBA" id="ARBA00022448"/>
    </source>
</evidence>
<keyword evidence="14" id="KW-1185">Reference proteome</keyword>
<keyword evidence="5 9" id="KW-0798">TonB box</keyword>
<dbReference type="GO" id="GO:0044718">
    <property type="term" value="P:siderophore transmembrane transport"/>
    <property type="evidence" value="ECO:0007669"/>
    <property type="project" value="TreeGrafter"/>
</dbReference>
<keyword evidence="3 8" id="KW-1134">Transmembrane beta strand</keyword>
<dbReference type="InterPro" id="IPR037066">
    <property type="entry name" value="Plug_dom_sf"/>
</dbReference>
<proteinExistence type="inferred from homology"/>
<gene>
    <name evidence="13" type="ORF">AsAng_0019200</name>
</gene>
<organism evidence="13 14">
    <name type="scientific">Aureispira anguillae</name>
    <dbReference type="NCBI Taxonomy" id="2864201"/>
    <lineage>
        <taxon>Bacteria</taxon>
        <taxon>Pseudomonadati</taxon>
        <taxon>Bacteroidota</taxon>
        <taxon>Saprospiria</taxon>
        <taxon>Saprospirales</taxon>
        <taxon>Saprospiraceae</taxon>
        <taxon>Aureispira</taxon>
    </lineage>
</organism>
<name>A0A915YDS3_9BACT</name>
<feature type="chain" id="PRO_5036757364" evidence="10">
    <location>
        <begin position="22"/>
        <end position="750"/>
    </location>
</feature>
<evidence type="ECO:0000256" key="7">
    <source>
        <dbReference type="ARBA" id="ARBA00023237"/>
    </source>
</evidence>
<dbReference type="PANTHER" id="PTHR30069:SF49">
    <property type="entry name" value="OUTER MEMBRANE PROTEIN C"/>
    <property type="match status" value="1"/>
</dbReference>
<keyword evidence="2 8" id="KW-0813">Transport</keyword>
<evidence type="ECO:0000256" key="10">
    <source>
        <dbReference type="SAM" id="SignalP"/>
    </source>
</evidence>